<dbReference type="GO" id="GO:0008330">
    <property type="term" value="F:protein tyrosine/threonine phosphatase activity"/>
    <property type="evidence" value="ECO:0007669"/>
    <property type="project" value="TreeGrafter"/>
</dbReference>
<dbReference type="PROSITE" id="PS50054">
    <property type="entry name" value="TYR_PHOSPHATASE_DUAL"/>
    <property type="match status" value="1"/>
</dbReference>
<evidence type="ECO:0000256" key="2">
    <source>
        <dbReference type="ARBA" id="ARBA00013064"/>
    </source>
</evidence>
<keyword evidence="4" id="KW-0904">Protein phosphatase</keyword>
<feature type="domain" description="Tyrosine-protein phosphatase" evidence="6">
    <location>
        <begin position="128"/>
        <end position="317"/>
    </location>
</feature>
<feature type="compositionally biased region" description="Low complexity" evidence="5">
    <location>
        <begin position="54"/>
        <end position="76"/>
    </location>
</feature>
<dbReference type="GO" id="GO:0033550">
    <property type="term" value="F:MAP kinase tyrosine phosphatase activity"/>
    <property type="evidence" value="ECO:0007669"/>
    <property type="project" value="TreeGrafter"/>
</dbReference>
<dbReference type="GO" id="GO:0017017">
    <property type="term" value="F:MAP kinase tyrosine/serine/threonine phosphatase activity"/>
    <property type="evidence" value="ECO:0007669"/>
    <property type="project" value="TreeGrafter"/>
</dbReference>
<feature type="region of interest" description="Disordered" evidence="5">
    <location>
        <begin position="1"/>
        <end position="106"/>
    </location>
</feature>
<dbReference type="SMART" id="SM00195">
    <property type="entry name" value="DSPc"/>
    <property type="match status" value="1"/>
</dbReference>
<proteinExistence type="inferred from homology"/>
<evidence type="ECO:0000259" key="6">
    <source>
        <dbReference type="PROSITE" id="PS50054"/>
    </source>
</evidence>
<dbReference type="AlphaFoldDB" id="A0A9W9AV89"/>
<dbReference type="InterPro" id="IPR000387">
    <property type="entry name" value="Tyr_Pase_dom"/>
</dbReference>
<dbReference type="PANTHER" id="PTHR10159">
    <property type="entry name" value="DUAL SPECIFICITY PROTEIN PHOSPHATASE"/>
    <property type="match status" value="1"/>
</dbReference>
<evidence type="ECO:0000259" key="7">
    <source>
        <dbReference type="PROSITE" id="PS50056"/>
    </source>
</evidence>
<reference evidence="8" key="1">
    <citation type="submission" date="2022-08" db="EMBL/GenBank/DDBJ databases">
        <authorList>
            <consortium name="DOE Joint Genome Institute"/>
            <person name="Min B."/>
            <person name="Riley R."/>
            <person name="Sierra-Patev S."/>
            <person name="Naranjo-Ortiz M."/>
            <person name="Looney B."/>
            <person name="Konkel Z."/>
            <person name="Slot J.C."/>
            <person name="Sakamoto Y."/>
            <person name="Steenwyk J.L."/>
            <person name="Rokas A."/>
            <person name="Carro J."/>
            <person name="Camarero S."/>
            <person name="Ferreira P."/>
            <person name="Molpeceres G."/>
            <person name="Ruiz-Duenas F.J."/>
            <person name="Serrano A."/>
            <person name="Henrissat B."/>
            <person name="Drula E."/>
            <person name="Hughes K.W."/>
            <person name="Mata J.L."/>
            <person name="Ishikawa N.K."/>
            <person name="Vargas-Isla R."/>
            <person name="Ushijima S."/>
            <person name="Smith C.A."/>
            <person name="Ahrendt S."/>
            <person name="Andreopoulos W."/>
            <person name="He G."/>
            <person name="Labutti K."/>
            <person name="Lipzen A."/>
            <person name="Ng V."/>
            <person name="Sandor L."/>
            <person name="Barry K."/>
            <person name="Martinez A.T."/>
            <person name="Xiao Y."/>
            <person name="Gibbons J.G."/>
            <person name="Terashima K."/>
            <person name="Hibbett D.S."/>
            <person name="Grigoriev I.V."/>
        </authorList>
    </citation>
    <scope>NUCLEOTIDE SEQUENCE</scope>
    <source>
        <strain evidence="8">Sp2 HRB7682 ss15</strain>
    </source>
</reference>
<protein>
    <recommendedName>
        <fullName evidence="2">protein-tyrosine-phosphatase</fullName>
        <ecNumber evidence="2">3.1.3.48</ecNumber>
    </recommendedName>
</protein>
<name>A0A9W9AV89_9AGAR</name>
<dbReference type="GO" id="GO:0043409">
    <property type="term" value="P:negative regulation of MAPK cascade"/>
    <property type="evidence" value="ECO:0007669"/>
    <property type="project" value="TreeGrafter"/>
</dbReference>
<feature type="compositionally biased region" description="Polar residues" evidence="5">
    <location>
        <begin position="577"/>
        <end position="588"/>
    </location>
</feature>
<dbReference type="InterPro" id="IPR029021">
    <property type="entry name" value="Prot-tyrosine_phosphatase-like"/>
</dbReference>
<organism evidence="8 9">
    <name type="scientific">Lentinula lateritia</name>
    <dbReference type="NCBI Taxonomy" id="40482"/>
    <lineage>
        <taxon>Eukaryota</taxon>
        <taxon>Fungi</taxon>
        <taxon>Dikarya</taxon>
        <taxon>Basidiomycota</taxon>
        <taxon>Agaricomycotina</taxon>
        <taxon>Agaricomycetes</taxon>
        <taxon>Agaricomycetidae</taxon>
        <taxon>Agaricales</taxon>
        <taxon>Marasmiineae</taxon>
        <taxon>Omphalotaceae</taxon>
        <taxon>Lentinula</taxon>
    </lineage>
</organism>
<gene>
    <name evidence="8" type="ORF">C8J55DRAFT_300513</name>
</gene>
<comment type="similarity">
    <text evidence="1">Belongs to the protein-tyrosine phosphatase family. Non-receptor class dual specificity subfamily.</text>
</comment>
<dbReference type="Pfam" id="PF00782">
    <property type="entry name" value="DSPc"/>
    <property type="match status" value="1"/>
</dbReference>
<feature type="compositionally biased region" description="Polar residues" evidence="5">
    <location>
        <begin position="686"/>
        <end position="697"/>
    </location>
</feature>
<dbReference type="EMBL" id="JANVFS010000007">
    <property type="protein sequence ID" value="KAJ4489455.1"/>
    <property type="molecule type" value="Genomic_DNA"/>
</dbReference>
<evidence type="ECO:0000256" key="1">
    <source>
        <dbReference type="ARBA" id="ARBA00008601"/>
    </source>
</evidence>
<accession>A0A9W9AV89</accession>
<feature type="compositionally biased region" description="Acidic residues" evidence="5">
    <location>
        <begin position="424"/>
        <end position="433"/>
    </location>
</feature>
<dbReference type="Gene3D" id="3.90.190.10">
    <property type="entry name" value="Protein tyrosine phosphatase superfamily"/>
    <property type="match status" value="1"/>
</dbReference>
<dbReference type="InterPro" id="IPR000340">
    <property type="entry name" value="Dual-sp_phosphatase_cat-dom"/>
</dbReference>
<feature type="compositionally biased region" description="Low complexity" evidence="5">
    <location>
        <begin position="594"/>
        <end position="629"/>
    </location>
</feature>
<dbReference type="PROSITE" id="PS00383">
    <property type="entry name" value="TYR_PHOSPHATASE_1"/>
    <property type="match status" value="1"/>
</dbReference>
<dbReference type="Proteomes" id="UP001150238">
    <property type="component" value="Unassembled WGS sequence"/>
</dbReference>
<feature type="compositionally biased region" description="Polar residues" evidence="5">
    <location>
        <begin position="410"/>
        <end position="420"/>
    </location>
</feature>
<dbReference type="GO" id="GO:0005737">
    <property type="term" value="C:cytoplasm"/>
    <property type="evidence" value="ECO:0007669"/>
    <property type="project" value="TreeGrafter"/>
</dbReference>
<feature type="compositionally biased region" description="Polar residues" evidence="5">
    <location>
        <begin position="486"/>
        <end position="496"/>
    </location>
</feature>
<comment type="caution">
    <text evidence="8">The sequence shown here is derived from an EMBL/GenBank/DDBJ whole genome shotgun (WGS) entry which is preliminary data.</text>
</comment>
<dbReference type="EC" id="3.1.3.48" evidence="2"/>
<feature type="domain" description="Tyrosine specific protein phosphatases" evidence="7">
    <location>
        <begin position="225"/>
        <end position="296"/>
    </location>
</feature>
<sequence>MSKMQRKKGPPSAIKTDMPQHSLIAVALGDPTSASDSDHTSSPRPMSLRNMKKLSLTLPSAQSSSLSLGLQSEPQSANSTAQPELPGPRPRRPSVISLPPPTANPTVVSFLQRNREQEGDPAVPYADGPIQIIPGIWLGSEDNARDWTGLIERGIKSILNVAKEVTSPFEPAKPHSLRVAVSTPNLNKTLDSTATYHPPHPATGRPGLHYLKLPWSHGQRDLVADGFPVAMRFTDEALQRGDGVLIHCQCGISRSATLTIAIVMRAAAERSSFVPSEIWALKGMQPAYDYVKEKSAWIGPNMSLIYQLLDYERKLKGQDASSPSSDRSSMIADEEAEWSRRRQMMEDEDEDDHESRLVMQEAQALDKAMEDRVVARKNSASSMSSHGSSFSGVGMGPAWRSRYSRKRTGSVASNTTNGSLISEDLVEEEEEQELLGVGGGFESDSPDSDMVGNEKDQVDNPESSTSTSSSSTNNPHKDIQDVISPPRSSVLASFTPRTARPKLPPFTPKLNSQAQPPPSAPVWKTSFGNSVSIPPPSTAFRSSFDLSTPKANKRRPTPLGTLAPIPPSPIAIIVEGDSSNEASETESSYAVPLSPKSKPSKVSRPTSVVSSSSSILSASSRRSSASASSIQYSSPFAAPPRMRTESRKPAPPPLHLRHSVMQKVKVQSQASQSGSLASQPGKRRVPSTQVSTPSQTLFVFPPSPTLTTRTPSTMTLTSATPRDLNVPFPSFLATPRVSTFRNHQGKTRSFIGLSAPPTPTTGFSRVDARGYVALK</sequence>
<feature type="region of interest" description="Disordered" evidence="5">
    <location>
        <begin position="317"/>
        <end position="356"/>
    </location>
</feature>
<evidence type="ECO:0000313" key="8">
    <source>
        <dbReference type="EMBL" id="KAJ4489455.1"/>
    </source>
</evidence>
<dbReference type="PROSITE" id="PS50056">
    <property type="entry name" value="TYR_PHOSPHATASE_2"/>
    <property type="match status" value="1"/>
</dbReference>
<keyword evidence="3" id="KW-0378">Hydrolase</keyword>
<feature type="compositionally biased region" description="Low complexity" evidence="5">
    <location>
        <begin position="379"/>
        <end position="392"/>
    </location>
</feature>
<feature type="compositionally biased region" description="Low complexity" evidence="5">
    <location>
        <begin position="661"/>
        <end position="679"/>
    </location>
</feature>
<evidence type="ECO:0000313" key="9">
    <source>
        <dbReference type="Proteomes" id="UP001150238"/>
    </source>
</evidence>
<evidence type="ECO:0000256" key="5">
    <source>
        <dbReference type="SAM" id="MobiDB-lite"/>
    </source>
</evidence>
<dbReference type="SUPFAM" id="SSF52799">
    <property type="entry name" value="(Phosphotyrosine protein) phosphatases II"/>
    <property type="match status" value="1"/>
</dbReference>
<evidence type="ECO:0000256" key="4">
    <source>
        <dbReference type="ARBA" id="ARBA00022912"/>
    </source>
</evidence>
<evidence type="ECO:0000256" key="3">
    <source>
        <dbReference type="ARBA" id="ARBA00022801"/>
    </source>
</evidence>
<feature type="region of interest" description="Disordered" evidence="5">
    <location>
        <begin position="368"/>
        <end position="711"/>
    </location>
</feature>
<reference evidence="8" key="2">
    <citation type="journal article" date="2023" name="Proc. Natl. Acad. Sci. U.S.A.">
        <title>A global phylogenomic analysis of the shiitake genus Lentinula.</title>
        <authorList>
            <person name="Sierra-Patev S."/>
            <person name="Min B."/>
            <person name="Naranjo-Ortiz M."/>
            <person name="Looney B."/>
            <person name="Konkel Z."/>
            <person name="Slot J.C."/>
            <person name="Sakamoto Y."/>
            <person name="Steenwyk J.L."/>
            <person name="Rokas A."/>
            <person name="Carro J."/>
            <person name="Camarero S."/>
            <person name="Ferreira P."/>
            <person name="Molpeceres G."/>
            <person name="Ruiz-Duenas F.J."/>
            <person name="Serrano A."/>
            <person name="Henrissat B."/>
            <person name="Drula E."/>
            <person name="Hughes K.W."/>
            <person name="Mata J.L."/>
            <person name="Ishikawa N.K."/>
            <person name="Vargas-Isla R."/>
            <person name="Ushijima S."/>
            <person name="Smith C.A."/>
            <person name="Donoghue J."/>
            <person name="Ahrendt S."/>
            <person name="Andreopoulos W."/>
            <person name="He G."/>
            <person name="LaButti K."/>
            <person name="Lipzen A."/>
            <person name="Ng V."/>
            <person name="Riley R."/>
            <person name="Sandor L."/>
            <person name="Barry K."/>
            <person name="Martinez A.T."/>
            <person name="Xiao Y."/>
            <person name="Gibbons J.G."/>
            <person name="Terashima K."/>
            <person name="Grigoriev I.V."/>
            <person name="Hibbett D."/>
        </authorList>
    </citation>
    <scope>NUCLEOTIDE SEQUENCE</scope>
    <source>
        <strain evidence="8">Sp2 HRB7682 ss15</strain>
    </source>
</reference>
<dbReference type="PANTHER" id="PTHR10159:SF519">
    <property type="entry name" value="DUAL SPECIFICITY PROTEIN PHOSPHATASE MPK3"/>
    <property type="match status" value="1"/>
</dbReference>
<feature type="compositionally biased region" description="Polar residues" evidence="5">
    <location>
        <begin position="539"/>
        <end position="550"/>
    </location>
</feature>
<dbReference type="InterPro" id="IPR020422">
    <property type="entry name" value="TYR_PHOSPHATASE_DUAL_dom"/>
</dbReference>
<dbReference type="InterPro" id="IPR016130">
    <property type="entry name" value="Tyr_Pase_AS"/>
</dbReference>
<feature type="compositionally biased region" description="Low complexity" evidence="5">
    <location>
        <begin position="463"/>
        <end position="472"/>
    </location>
</feature>